<evidence type="ECO:0000313" key="4">
    <source>
        <dbReference type="Proteomes" id="UP000181992"/>
    </source>
</evidence>
<accession>A0A1J4V9H5</accession>
<proteinExistence type="predicted"/>
<dbReference type="AlphaFoldDB" id="A0A1J4V9H5"/>
<feature type="transmembrane region" description="Helical" evidence="1">
    <location>
        <begin position="9"/>
        <end position="28"/>
    </location>
</feature>
<keyword evidence="1" id="KW-0812">Transmembrane</keyword>
<dbReference type="CDD" id="cd00198">
    <property type="entry name" value="vWFA"/>
    <property type="match status" value="1"/>
</dbReference>
<dbReference type="STRING" id="1805281.AUJ77_00475"/>
<keyword evidence="1" id="KW-1133">Transmembrane helix</keyword>
<comment type="caution">
    <text evidence="3">The sequence shown here is derived from an EMBL/GenBank/DDBJ whole genome shotgun (WGS) entry which is preliminary data.</text>
</comment>
<dbReference type="Gene3D" id="3.40.50.410">
    <property type="entry name" value="von Willebrand factor, type A domain"/>
    <property type="match status" value="1"/>
</dbReference>
<dbReference type="EMBL" id="MNVN01000004">
    <property type="protein sequence ID" value="OIO31198.1"/>
    <property type="molecule type" value="Genomic_DNA"/>
</dbReference>
<dbReference type="PANTHER" id="PTHR24020:SF87">
    <property type="entry name" value="COLLAGEN ALPHA-1(VI) CHAIN-LIKE"/>
    <property type="match status" value="1"/>
</dbReference>
<gene>
    <name evidence="3" type="ORF">AUJ77_00475</name>
</gene>
<dbReference type="PANTHER" id="PTHR24020">
    <property type="entry name" value="COLLAGEN ALPHA"/>
    <property type="match status" value="1"/>
</dbReference>
<name>A0A1J4V9H5_9BACT</name>
<dbReference type="InterPro" id="IPR036465">
    <property type="entry name" value="vWFA_dom_sf"/>
</dbReference>
<dbReference type="InterPro" id="IPR050525">
    <property type="entry name" value="ECM_Assembly_Org"/>
</dbReference>
<sequence>MKWAQKRKIWYSIAFAIMIILLAAYPVYRIVYKAPTCSDQKQNGTETGVDCGGPCSLVCSADVKPLRVVWSKAFPLEGGTYDLGAYVENINTSAGIKYAHYTFRVLDANGGTVAEKQGGVEIPPQSPFLLFETGVTLSGNPDHVDVVFDPNDLAHWTKAVATVLPVTIKNQNLRSTDTKPRFDAVLINNDLVSDVPRLSLGAIIYDALRHPVAISRTYTDGISRGGEQPVFFTWPNRFTKNPRGGICTTPVDTMLVFDRSGSMDVGHKKPPEPLSTAKNAADAYVDAADIIDKVGLVSFATTASNPVDHELSIDHEGVRSAVASIEIGKDGLQNTDLGDALKSALTELQSTRHTKDAKKIIVALTDGVANYPLDPINKKNTTYAEEYAVTIAQEIRAAGDQIYTIGLGKDINEAFLRDRIATDPAHYFNAPDATALQAIYKNISETVCKPENFITEIVITPRAVFAE</sequence>
<dbReference type="SUPFAM" id="SSF53300">
    <property type="entry name" value="vWA-like"/>
    <property type="match status" value="1"/>
</dbReference>
<reference evidence="3 4" key="1">
    <citation type="journal article" date="2016" name="Environ. Microbiol.">
        <title>Genomic resolution of a cold subsurface aquifer community provides metabolic insights for novel microbes adapted to high CO concentrations.</title>
        <authorList>
            <person name="Probst A.J."/>
            <person name="Castelle C.J."/>
            <person name="Singh A."/>
            <person name="Brown C.T."/>
            <person name="Anantharaman K."/>
            <person name="Sharon I."/>
            <person name="Hug L.A."/>
            <person name="Burstein D."/>
            <person name="Emerson J.B."/>
            <person name="Thomas B.C."/>
            <person name="Banfield J.F."/>
        </authorList>
    </citation>
    <scope>NUCLEOTIDE SEQUENCE [LARGE SCALE GENOMIC DNA]</scope>
    <source>
        <strain evidence="3">CG1_02_43_90</strain>
    </source>
</reference>
<keyword evidence="1" id="KW-0472">Membrane</keyword>
<dbReference type="SMART" id="SM00327">
    <property type="entry name" value="VWA"/>
    <property type="match status" value="1"/>
</dbReference>
<dbReference type="InterPro" id="IPR002035">
    <property type="entry name" value="VWF_A"/>
</dbReference>
<dbReference type="PROSITE" id="PS50234">
    <property type="entry name" value="VWFA"/>
    <property type="match status" value="1"/>
</dbReference>
<evidence type="ECO:0000256" key="1">
    <source>
        <dbReference type="SAM" id="Phobius"/>
    </source>
</evidence>
<feature type="domain" description="VWFA" evidence="2">
    <location>
        <begin position="252"/>
        <end position="443"/>
    </location>
</feature>
<evidence type="ECO:0000259" key="2">
    <source>
        <dbReference type="PROSITE" id="PS50234"/>
    </source>
</evidence>
<evidence type="ECO:0000313" key="3">
    <source>
        <dbReference type="EMBL" id="OIO31198.1"/>
    </source>
</evidence>
<dbReference type="Pfam" id="PF00092">
    <property type="entry name" value="VWA"/>
    <property type="match status" value="1"/>
</dbReference>
<organism evidence="3 4">
    <name type="scientific">Candidatus Nomurabacteria bacterium CG1_02_43_90</name>
    <dbReference type="NCBI Taxonomy" id="1805281"/>
    <lineage>
        <taxon>Bacteria</taxon>
        <taxon>Candidatus Nomuraibacteriota</taxon>
    </lineage>
</organism>
<dbReference type="Proteomes" id="UP000181992">
    <property type="component" value="Unassembled WGS sequence"/>
</dbReference>
<protein>
    <recommendedName>
        <fullName evidence="2">VWFA domain-containing protein</fullName>
    </recommendedName>
</protein>